<keyword evidence="3 8" id="KW-0444">Lipid biosynthesis</keyword>
<dbReference type="SUPFAM" id="SSF51230">
    <property type="entry name" value="Single hybrid motif"/>
    <property type="match status" value="1"/>
</dbReference>
<dbReference type="PRINTS" id="PR01071">
    <property type="entry name" value="ACOABIOTINCC"/>
</dbReference>
<dbReference type="InterPro" id="IPR050709">
    <property type="entry name" value="Biotin_Carboxyl_Carrier/Decarb"/>
</dbReference>
<feature type="region of interest" description="Disordered" evidence="9">
    <location>
        <begin position="1"/>
        <end position="114"/>
    </location>
</feature>
<dbReference type="Gene3D" id="2.40.50.100">
    <property type="match status" value="1"/>
</dbReference>
<dbReference type="InterPro" id="IPR001882">
    <property type="entry name" value="Biotin_BS"/>
</dbReference>
<comment type="pathway">
    <text evidence="1 8">Lipid metabolism; fatty acid biosynthesis.</text>
</comment>
<keyword evidence="7 8" id="KW-0092">Biotin</keyword>
<evidence type="ECO:0000256" key="2">
    <source>
        <dbReference type="ARBA" id="ARBA00017562"/>
    </source>
</evidence>
<evidence type="ECO:0000313" key="12">
    <source>
        <dbReference type="Proteomes" id="UP001500683"/>
    </source>
</evidence>
<sequence>MSEHFAPAAADDARRAAGNGVVKGRSRGDVTHGRNGTNLAQDPAPNGAGTGPSGNGNGSGNGAGNGSGNGAVKGGPNGNGAAKAAGNGAAKERHRNGLGRSRPAGDAARAAGTAARPDWEGLLRVLREEVACLVKTVPGPLAQLAVRAGDCSFEITWGPAGGPAAGGVNGEVAAAGGGGAVPAPAGPVDAAQADEELETCAAPLVGTFYRSPAPGEAPFVEVGDRVEAGQPVGIIEAMKLMNEIPAACSGEVVDVVVPDAAPVEFGQPLVRIRPDQRPDQRPDHRADHRQD</sequence>
<gene>
    <name evidence="11" type="ORF">GCM10022214_07570</name>
</gene>
<dbReference type="Pfam" id="PF00364">
    <property type="entry name" value="Biotin_lipoyl"/>
    <property type="match status" value="1"/>
</dbReference>
<evidence type="ECO:0000256" key="7">
    <source>
        <dbReference type="ARBA" id="ARBA00023267"/>
    </source>
</evidence>
<organism evidence="11 12">
    <name type="scientific">Actinomadura miaoliensis</name>
    <dbReference type="NCBI Taxonomy" id="430685"/>
    <lineage>
        <taxon>Bacteria</taxon>
        <taxon>Bacillati</taxon>
        <taxon>Actinomycetota</taxon>
        <taxon>Actinomycetes</taxon>
        <taxon>Streptosporangiales</taxon>
        <taxon>Thermomonosporaceae</taxon>
        <taxon>Actinomadura</taxon>
    </lineage>
</organism>
<comment type="caution">
    <text evidence="11">The sequence shown here is derived from an EMBL/GenBank/DDBJ whole genome shotgun (WGS) entry which is preliminary data.</text>
</comment>
<dbReference type="PANTHER" id="PTHR45266">
    <property type="entry name" value="OXALOACETATE DECARBOXYLASE ALPHA CHAIN"/>
    <property type="match status" value="1"/>
</dbReference>
<evidence type="ECO:0000256" key="3">
    <source>
        <dbReference type="ARBA" id="ARBA00022516"/>
    </source>
</evidence>
<dbReference type="EMBL" id="BAAAZG010000001">
    <property type="protein sequence ID" value="GAA4057927.1"/>
    <property type="molecule type" value="Genomic_DNA"/>
</dbReference>
<evidence type="ECO:0000259" key="10">
    <source>
        <dbReference type="PROSITE" id="PS50968"/>
    </source>
</evidence>
<dbReference type="PROSITE" id="PS00188">
    <property type="entry name" value="BIOTIN"/>
    <property type="match status" value="1"/>
</dbReference>
<accession>A0ABP7V295</accession>
<dbReference type="RefSeq" id="WP_344940577.1">
    <property type="nucleotide sequence ID" value="NZ_BAAAZG010000001.1"/>
</dbReference>
<dbReference type="InterPro" id="IPR011053">
    <property type="entry name" value="Single_hybrid_motif"/>
</dbReference>
<feature type="compositionally biased region" description="Basic and acidic residues" evidence="9">
    <location>
        <begin position="272"/>
        <end position="291"/>
    </location>
</feature>
<evidence type="ECO:0000256" key="6">
    <source>
        <dbReference type="ARBA" id="ARBA00023160"/>
    </source>
</evidence>
<dbReference type="Proteomes" id="UP001500683">
    <property type="component" value="Unassembled WGS sequence"/>
</dbReference>
<feature type="compositionally biased region" description="Gly residues" evidence="9">
    <location>
        <begin position="48"/>
        <end position="78"/>
    </location>
</feature>
<dbReference type="NCBIfam" id="TIGR00531">
    <property type="entry name" value="BCCP"/>
    <property type="match status" value="1"/>
</dbReference>
<name>A0ABP7V295_9ACTN</name>
<feature type="region of interest" description="Disordered" evidence="9">
    <location>
        <begin position="267"/>
        <end position="291"/>
    </location>
</feature>
<dbReference type="PROSITE" id="PS50968">
    <property type="entry name" value="BIOTINYL_LIPOYL"/>
    <property type="match status" value="1"/>
</dbReference>
<dbReference type="PANTHER" id="PTHR45266:SF3">
    <property type="entry name" value="OXALOACETATE DECARBOXYLASE ALPHA CHAIN"/>
    <property type="match status" value="1"/>
</dbReference>
<feature type="compositionally biased region" description="Low complexity" evidence="9">
    <location>
        <begin position="104"/>
        <end position="114"/>
    </location>
</feature>
<keyword evidence="6 8" id="KW-0275">Fatty acid biosynthesis</keyword>
<keyword evidence="4 8" id="KW-0276">Fatty acid metabolism</keyword>
<evidence type="ECO:0000256" key="8">
    <source>
        <dbReference type="RuleBase" id="RU364072"/>
    </source>
</evidence>
<evidence type="ECO:0000256" key="9">
    <source>
        <dbReference type="SAM" id="MobiDB-lite"/>
    </source>
</evidence>
<feature type="compositionally biased region" description="Low complexity" evidence="9">
    <location>
        <begin position="1"/>
        <end position="10"/>
    </location>
</feature>
<proteinExistence type="predicted"/>
<keyword evidence="12" id="KW-1185">Reference proteome</keyword>
<comment type="function">
    <text evidence="8">This protein is a component of the acetyl coenzyme A carboxylase complex; first, biotin carboxylase catalyzes the carboxylation of the carrier protein and then the transcarboxylase transfers the carboxyl group to form malonyl-CoA.</text>
</comment>
<keyword evidence="5 8" id="KW-0443">Lipid metabolism</keyword>
<feature type="domain" description="Lipoyl-binding" evidence="10">
    <location>
        <begin position="197"/>
        <end position="273"/>
    </location>
</feature>
<evidence type="ECO:0000256" key="1">
    <source>
        <dbReference type="ARBA" id="ARBA00005194"/>
    </source>
</evidence>
<evidence type="ECO:0000256" key="5">
    <source>
        <dbReference type="ARBA" id="ARBA00023098"/>
    </source>
</evidence>
<dbReference type="CDD" id="cd06850">
    <property type="entry name" value="biotinyl_domain"/>
    <property type="match status" value="1"/>
</dbReference>
<protein>
    <recommendedName>
        <fullName evidence="2 8">Biotin carboxyl carrier protein of acetyl-CoA carboxylase</fullName>
    </recommendedName>
</protein>
<evidence type="ECO:0000313" key="11">
    <source>
        <dbReference type="EMBL" id="GAA4057927.1"/>
    </source>
</evidence>
<dbReference type="InterPro" id="IPR001249">
    <property type="entry name" value="AcCoA_biotinCC"/>
</dbReference>
<evidence type="ECO:0000256" key="4">
    <source>
        <dbReference type="ARBA" id="ARBA00022832"/>
    </source>
</evidence>
<dbReference type="InterPro" id="IPR000089">
    <property type="entry name" value="Biotin_lipoyl"/>
</dbReference>
<reference evidence="12" key="1">
    <citation type="journal article" date="2019" name="Int. J. Syst. Evol. Microbiol.">
        <title>The Global Catalogue of Microorganisms (GCM) 10K type strain sequencing project: providing services to taxonomists for standard genome sequencing and annotation.</title>
        <authorList>
            <consortium name="The Broad Institute Genomics Platform"/>
            <consortium name="The Broad Institute Genome Sequencing Center for Infectious Disease"/>
            <person name="Wu L."/>
            <person name="Ma J."/>
        </authorList>
    </citation>
    <scope>NUCLEOTIDE SEQUENCE [LARGE SCALE GENOMIC DNA]</scope>
    <source>
        <strain evidence="12">JCM 16702</strain>
    </source>
</reference>
<feature type="compositionally biased region" description="Low complexity" evidence="9">
    <location>
        <begin position="79"/>
        <end position="89"/>
    </location>
</feature>